<dbReference type="SMART" id="SM00267">
    <property type="entry name" value="GGDEF"/>
    <property type="match status" value="1"/>
</dbReference>
<feature type="domain" description="EAL" evidence="1">
    <location>
        <begin position="211"/>
        <end position="460"/>
    </location>
</feature>
<evidence type="ECO:0000259" key="1">
    <source>
        <dbReference type="PROSITE" id="PS50883"/>
    </source>
</evidence>
<accession>A0ABS1GIT0</accession>
<dbReference type="EMBL" id="JAACYA010000002">
    <property type="protein sequence ID" value="MBK3332786.1"/>
    <property type="molecule type" value="Genomic_DNA"/>
</dbReference>
<dbReference type="CDD" id="cd01949">
    <property type="entry name" value="GGDEF"/>
    <property type="match status" value="1"/>
</dbReference>
<feature type="domain" description="GGDEF" evidence="2">
    <location>
        <begin position="69"/>
        <end position="202"/>
    </location>
</feature>
<proteinExistence type="predicted"/>
<evidence type="ECO:0000259" key="2">
    <source>
        <dbReference type="PROSITE" id="PS50887"/>
    </source>
</evidence>
<dbReference type="Gene3D" id="3.20.20.450">
    <property type="entry name" value="EAL domain"/>
    <property type="match status" value="1"/>
</dbReference>
<dbReference type="PROSITE" id="PS50883">
    <property type="entry name" value="EAL"/>
    <property type="match status" value="1"/>
</dbReference>
<comment type="caution">
    <text evidence="3">The sequence shown here is derived from an EMBL/GenBank/DDBJ whole genome shotgun (WGS) entry which is preliminary data.</text>
</comment>
<sequence length="460" mass="52567">MNYKIKERILKNLLIEITKKYDYLLNEFKAEDISKKNKLMYDYITGLLNRDGFKEKLKVMSDLAIKENKTIAVITLDLDNFKIINTSYGHEIGDIFLKKIAEGLRKISKSNWTVSRIGGDEFGIAIYGTSYQTVLQDVQTIKNSIENLKMKAGDSYITTTVSIGVSFFSKDSEDILSVFNKAEVGIYQSKNRGKSAITFPSEEEQTRFIKLEKIKKLIIEAVNNPENIPVFIQPIISLKDKQIIGGEILLRLMSNNRVIPASEFIDAAITFGLLDKLEEIQLENFLTHRNIQILEGMFVFINRHIKSGNLKKTEELINKLSEFHRKTGINFVVEITENSFVENFHMLKKLIYYAKTRNILFALDDFGAGFASFGYVSKVPVDIIKIDGSIVEECINNKNHQAIIKAISVLSSELNIKTIAEFIDNQEKAYRCLQYGIDFGQGYYLGKPVELSEFFKLLQK</sequence>
<dbReference type="Pfam" id="PF00990">
    <property type="entry name" value="GGDEF"/>
    <property type="match status" value="1"/>
</dbReference>
<dbReference type="Pfam" id="PF00563">
    <property type="entry name" value="EAL"/>
    <property type="match status" value="1"/>
</dbReference>
<dbReference type="PROSITE" id="PS50887">
    <property type="entry name" value="GGDEF"/>
    <property type="match status" value="1"/>
</dbReference>
<dbReference type="InterPro" id="IPR035919">
    <property type="entry name" value="EAL_sf"/>
</dbReference>
<protein>
    <submittedName>
        <fullName evidence="3">GGDEF and EAL domain-containing protein</fullName>
    </submittedName>
</protein>
<reference evidence="3 4" key="1">
    <citation type="journal article" date="2021" name="Syst. Appl. Microbiol.">
        <title>Persephonella atlantica sp. nov.: How to adapt to physico-chemical gradients in high temperature hydrothermal habitats.</title>
        <authorList>
            <person name="Francois D.X."/>
            <person name="Godfroy A."/>
            <person name="Mathien C."/>
            <person name="Aube J."/>
            <person name="Cathalot C."/>
            <person name="Lesongeur F."/>
            <person name="L'Haridon S."/>
            <person name="Philippon X."/>
            <person name="Roussel E.G."/>
        </authorList>
    </citation>
    <scope>NUCLEOTIDE SEQUENCE [LARGE SCALE GENOMIC DNA]</scope>
    <source>
        <strain evidence="3 4">MO1340</strain>
    </source>
</reference>
<dbReference type="NCBIfam" id="TIGR00254">
    <property type="entry name" value="GGDEF"/>
    <property type="match status" value="1"/>
</dbReference>
<gene>
    <name evidence="3" type="ORF">GWK41_06865</name>
</gene>
<keyword evidence="4" id="KW-1185">Reference proteome</keyword>
<dbReference type="InterPro" id="IPR001633">
    <property type="entry name" value="EAL_dom"/>
</dbReference>
<dbReference type="Gene3D" id="3.30.70.270">
    <property type="match status" value="1"/>
</dbReference>
<organism evidence="3 4">
    <name type="scientific">Persephonella atlantica</name>
    <dbReference type="NCBI Taxonomy" id="2699429"/>
    <lineage>
        <taxon>Bacteria</taxon>
        <taxon>Pseudomonadati</taxon>
        <taxon>Aquificota</taxon>
        <taxon>Aquificia</taxon>
        <taxon>Aquificales</taxon>
        <taxon>Hydrogenothermaceae</taxon>
        <taxon>Persephonella</taxon>
    </lineage>
</organism>
<evidence type="ECO:0000313" key="3">
    <source>
        <dbReference type="EMBL" id="MBK3332786.1"/>
    </source>
</evidence>
<dbReference type="PANTHER" id="PTHR33121:SF71">
    <property type="entry name" value="OXYGEN SENSOR PROTEIN DOSP"/>
    <property type="match status" value="1"/>
</dbReference>
<dbReference type="CDD" id="cd01948">
    <property type="entry name" value="EAL"/>
    <property type="match status" value="1"/>
</dbReference>
<dbReference type="Proteomes" id="UP000772812">
    <property type="component" value="Unassembled WGS sequence"/>
</dbReference>
<name>A0ABS1GIT0_9AQUI</name>
<dbReference type="RefSeq" id="WP_200674199.1">
    <property type="nucleotide sequence ID" value="NZ_JAACYA010000002.1"/>
</dbReference>
<dbReference type="InterPro" id="IPR000160">
    <property type="entry name" value="GGDEF_dom"/>
</dbReference>
<dbReference type="InterPro" id="IPR043128">
    <property type="entry name" value="Rev_trsase/Diguanyl_cyclase"/>
</dbReference>
<dbReference type="SUPFAM" id="SSF141868">
    <property type="entry name" value="EAL domain-like"/>
    <property type="match status" value="1"/>
</dbReference>
<dbReference type="InterPro" id="IPR050706">
    <property type="entry name" value="Cyclic-di-GMP_PDE-like"/>
</dbReference>
<dbReference type="SUPFAM" id="SSF55073">
    <property type="entry name" value="Nucleotide cyclase"/>
    <property type="match status" value="1"/>
</dbReference>
<dbReference type="SMART" id="SM00052">
    <property type="entry name" value="EAL"/>
    <property type="match status" value="1"/>
</dbReference>
<dbReference type="PANTHER" id="PTHR33121">
    <property type="entry name" value="CYCLIC DI-GMP PHOSPHODIESTERASE PDEF"/>
    <property type="match status" value="1"/>
</dbReference>
<dbReference type="InterPro" id="IPR029787">
    <property type="entry name" value="Nucleotide_cyclase"/>
</dbReference>
<evidence type="ECO:0000313" key="4">
    <source>
        <dbReference type="Proteomes" id="UP000772812"/>
    </source>
</evidence>